<keyword evidence="4 7" id="KW-0812">Transmembrane</keyword>
<feature type="transmembrane region" description="Helical" evidence="7">
    <location>
        <begin position="313"/>
        <end position="332"/>
    </location>
</feature>
<evidence type="ECO:0000256" key="2">
    <source>
        <dbReference type="ARBA" id="ARBA00022475"/>
    </source>
</evidence>
<feature type="transmembrane region" description="Helical" evidence="7">
    <location>
        <begin position="58"/>
        <end position="78"/>
    </location>
</feature>
<evidence type="ECO:0000256" key="7">
    <source>
        <dbReference type="RuleBase" id="RU369079"/>
    </source>
</evidence>
<keyword evidence="3 7" id="KW-0997">Cell inner membrane</keyword>
<comment type="caution">
    <text evidence="9">The sequence shown here is derived from an EMBL/GenBank/DDBJ whole genome shotgun (WGS) entry which is preliminary data.</text>
</comment>
<evidence type="ECO:0000256" key="5">
    <source>
        <dbReference type="ARBA" id="ARBA00022989"/>
    </source>
</evidence>
<feature type="domain" description="TRAP C4-dicarboxylate transport system permease DctM subunit" evidence="8">
    <location>
        <begin position="11"/>
        <end position="422"/>
    </location>
</feature>
<keyword evidence="5 7" id="KW-1133">Transmembrane helix</keyword>
<dbReference type="PIRSF" id="PIRSF006066">
    <property type="entry name" value="HI0050"/>
    <property type="match status" value="1"/>
</dbReference>
<evidence type="ECO:0000256" key="3">
    <source>
        <dbReference type="ARBA" id="ARBA00022519"/>
    </source>
</evidence>
<name>A0ABU9TBF0_9HYPH</name>
<feature type="transmembrane region" description="Helical" evidence="7">
    <location>
        <begin position="139"/>
        <end position="165"/>
    </location>
</feature>
<evidence type="ECO:0000256" key="4">
    <source>
        <dbReference type="ARBA" id="ARBA00022692"/>
    </source>
</evidence>
<evidence type="ECO:0000256" key="6">
    <source>
        <dbReference type="ARBA" id="ARBA00023136"/>
    </source>
</evidence>
<comment type="similarity">
    <text evidence="7">Belongs to the TRAP transporter large permease family.</text>
</comment>
<feature type="transmembrane region" description="Helical" evidence="7">
    <location>
        <begin position="363"/>
        <end position="387"/>
    </location>
</feature>
<dbReference type="InterPro" id="IPR010656">
    <property type="entry name" value="DctM"/>
</dbReference>
<comment type="subunit">
    <text evidence="7">The complex comprises the extracytoplasmic solute receptor protein and the two transmembrane proteins.</text>
</comment>
<feature type="transmembrane region" description="Helical" evidence="7">
    <location>
        <begin position="399"/>
        <end position="422"/>
    </location>
</feature>
<feature type="transmembrane region" description="Helical" evidence="7">
    <location>
        <begin position="277"/>
        <end position="301"/>
    </location>
</feature>
<evidence type="ECO:0000313" key="10">
    <source>
        <dbReference type="Proteomes" id="UP001477870"/>
    </source>
</evidence>
<comment type="function">
    <text evidence="7">Part of the tripartite ATP-independent periplasmic (TRAP) transport system.</text>
</comment>
<keyword evidence="10" id="KW-1185">Reference proteome</keyword>
<dbReference type="PANTHER" id="PTHR33362">
    <property type="entry name" value="SIALIC ACID TRAP TRANSPORTER PERMEASE PROTEIN SIAT-RELATED"/>
    <property type="match status" value="1"/>
</dbReference>
<dbReference type="Pfam" id="PF06808">
    <property type="entry name" value="DctM"/>
    <property type="match status" value="1"/>
</dbReference>
<dbReference type="Proteomes" id="UP001477870">
    <property type="component" value="Unassembled WGS sequence"/>
</dbReference>
<evidence type="ECO:0000313" key="9">
    <source>
        <dbReference type="EMBL" id="MEM5503084.1"/>
    </source>
</evidence>
<feature type="transmembrane region" description="Helical" evidence="7">
    <location>
        <begin position="6"/>
        <end position="38"/>
    </location>
</feature>
<accession>A0ABU9TBF0</accession>
<keyword evidence="7" id="KW-0813">Transport</keyword>
<feature type="transmembrane region" description="Helical" evidence="7">
    <location>
        <begin position="171"/>
        <end position="197"/>
    </location>
</feature>
<dbReference type="NCBIfam" id="TIGR00786">
    <property type="entry name" value="dctM"/>
    <property type="match status" value="1"/>
</dbReference>
<proteinExistence type="inferred from homology"/>
<reference evidence="9 10" key="1">
    <citation type="submission" date="2024-03" db="EMBL/GenBank/DDBJ databases">
        <title>Community enrichment and isolation of bacterial strains for fucoidan degradation.</title>
        <authorList>
            <person name="Sichert A."/>
        </authorList>
    </citation>
    <scope>NUCLEOTIDE SEQUENCE [LARGE SCALE GENOMIC DNA]</scope>
    <source>
        <strain evidence="9 10">AS62</strain>
    </source>
</reference>
<dbReference type="InterPro" id="IPR004681">
    <property type="entry name" value="TRAP_DctM"/>
</dbReference>
<feature type="transmembrane region" description="Helical" evidence="7">
    <location>
        <begin position="247"/>
        <end position="265"/>
    </location>
</feature>
<feature type="transmembrane region" description="Helical" evidence="7">
    <location>
        <begin position="218"/>
        <end position="241"/>
    </location>
</feature>
<dbReference type="EMBL" id="JBBMQO010000011">
    <property type="protein sequence ID" value="MEM5503084.1"/>
    <property type="molecule type" value="Genomic_DNA"/>
</dbReference>
<comment type="subcellular location">
    <subcellularLocation>
        <location evidence="1 7">Cell inner membrane</location>
        <topology evidence="1 7">Multi-pass membrane protein</topology>
    </subcellularLocation>
</comment>
<sequence>MSPETALTILLVSFVVLFTVGVPLAMALLFSSVITIAVDPNLSVVVLPQKIYTGIDNFLLLAIPGFMFAALMMNKIGVTRDIVRLSDLLVGRIKGGLAHINVVSSMLMGGVSGSSTADVAGIGAILIPAMKDKGYSPGFSASLTAASSSIGSIIPPSILMVIYGASANVSIGALFIAGYIPGILVGLTQLVIAWYYAHKYGIDMPSKEKKTRAEKLEILAKGLIPVSVICVIIGGIMTGVMTATESAAVASVYVVFVGAVIYRKMSFAILMDVAVETALLTAVVMLCVGTATLFGWLMSFYGILDVAGNLFETYASSPTIFLIFASILFLLLGTFMDPAPAMLIFVPVLASVASTIGADPLQLGILVIMALAIGKITPPYGISLLLACTIAGIPLTKGLGWTVVFFGAFCALMLAIVFFPSITLGLPTLLTPELMGR</sequence>
<feature type="transmembrane region" description="Helical" evidence="7">
    <location>
        <begin position="339"/>
        <end position="357"/>
    </location>
</feature>
<dbReference type="RefSeq" id="WP_342849274.1">
    <property type="nucleotide sequence ID" value="NZ_JBBMQO010000011.1"/>
</dbReference>
<keyword evidence="6 7" id="KW-0472">Membrane</keyword>
<dbReference type="PANTHER" id="PTHR33362:SF2">
    <property type="entry name" value="TRAP TRANSPORTER LARGE PERMEASE PROTEIN"/>
    <property type="match status" value="1"/>
</dbReference>
<gene>
    <name evidence="9" type="ORF">WNY59_15965</name>
</gene>
<keyword evidence="2" id="KW-1003">Cell membrane</keyword>
<organism evidence="9 10">
    <name type="scientific">Ahrensia kielensis</name>
    <dbReference type="NCBI Taxonomy" id="76980"/>
    <lineage>
        <taxon>Bacteria</taxon>
        <taxon>Pseudomonadati</taxon>
        <taxon>Pseudomonadota</taxon>
        <taxon>Alphaproteobacteria</taxon>
        <taxon>Hyphomicrobiales</taxon>
        <taxon>Ahrensiaceae</taxon>
        <taxon>Ahrensia</taxon>
    </lineage>
</organism>
<evidence type="ECO:0000259" key="8">
    <source>
        <dbReference type="Pfam" id="PF06808"/>
    </source>
</evidence>
<evidence type="ECO:0000256" key="1">
    <source>
        <dbReference type="ARBA" id="ARBA00004429"/>
    </source>
</evidence>
<protein>
    <recommendedName>
        <fullName evidence="7">TRAP transporter large permease protein</fullName>
    </recommendedName>
</protein>